<feature type="transmembrane region" description="Helical" evidence="8">
    <location>
        <begin position="129"/>
        <end position="149"/>
    </location>
</feature>
<dbReference type="InterPro" id="IPR030470">
    <property type="entry name" value="UbiA_prenylTrfase_CS"/>
</dbReference>
<keyword evidence="8" id="KW-0831">Ubiquinone biosynthesis</keyword>
<comment type="caution">
    <text evidence="9">The sequence shown here is derived from an EMBL/GenBank/DDBJ whole genome shotgun (WGS) entry which is preliminary data.</text>
</comment>
<dbReference type="PANTHER" id="PTHR11048">
    <property type="entry name" value="PRENYLTRANSFERASES"/>
    <property type="match status" value="1"/>
</dbReference>
<dbReference type="GO" id="GO:0005743">
    <property type="term" value="C:mitochondrial inner membrane"/>
    <property type="evidence" value="ECO:0007669"/>
    <property type="project" value="UniProtKB-SubCell"/>
</dbReference>
<dbReference type="EMBL" id="NBII01000003">
    <property type="protein sequence ID" value="PAV20773.1"/>
    <property type="molecule type" value="Genomic_DNA"/>
</dbReference>
<comment type="subcellular location">
    <subcellularLocation>
        <location evidence="2">Membrane</location>
        <topology evidence="2">Multi-pass membrane protein</topology>
    </subcellularLocation>
    <subcellularLocation>
        <location evidence="8">Mitochondrion inner membrane</location>
        <topology evidence="8">Multi-pass membrane protein</topology>
        <orientation evidence="8">Matrix side</orientation>
    </subcellularLocation>
</comment>
<keyword evidence="5 8" id="KW-0812">Transmembrane</keyword>
<evidence type="ECO:0000256" key="8">
    <source>
        <dbReference type="HAMAP-Rule" id="MF_03189"/>
    </source>
</evidence>
<evidence type="ECO:0000256" key="6">
    <source>
        <dbReference type="ARBA" id="ARBA00022989"/>
    </source>
</evidence>
<evidence type="ECO:0000256" key="7">
    <source>
        <dbReference type="ARBA" id="ARBA00023136"/>
    </source>
</evidence>
<evidence type="ECO:0000313" key="10">
    <source>
        <dbReference type="Proteomes" id="UP000217199"/>
    </source>
</evidence>
<dbReference type="Pfam" id="PF01040">
    <property type="entry name" value="UbiA"/>
    <property type="match status" value="1"/>
</dbReference>
<dbReference type="CDD" id="cd13959">
    <property type="entry name" value="PT_UbiA_COQ2"/>
    <property type="match status" value="1"/>
</dbReference>
<evidence type="ECO:0000256" key="2">
    <source>
        <dbReference type="ARBA" id="ARBA00004141"/>
    </source>
</evidence>
<dbReference type="UniPathway" id="UPA00232"/>
<keyword evidence="4 8" id="KW-0808">Transferase</keyword>
<comment type="catalytic activity">
    <reaction evidence="8">
        <text>an all-trans-polyprenyl diphosphate + 4-hydroxybenzoate = a 4-hydroxy-3-(all-trans-polyprenyl)benzoate + diphosphate</text>
        <dbReference type="Rhea" id="RHEA:44504"/>
        <dbReference type="Rhea" id="RHEA-COMP:9514"/>
        <dbReference type="Rhea" id="RHEA-COMP:9564"/>
        <dbReference type="ChEBI" id="CHEBI:17879"/>
        <dbReference type="ChEBI" id="CHEBI:33019"/>
        <dbReference type="ChEBI" id="CHEBI:58914"/>
        <dbReference type="ChEBI" id="CHEBI:78396"/>
        <dbReference type="EC" id="2.5.1.39"/>
    </reaction>
</comment>
<evidence type="ECO:0000256" key="1">
    <source>
        <dbReference type="ARBA" id="ARBA00001946"/>
    </source>
</evidence>
<dbReference type="EC" id="2.5.1.39" evidence="8"/>
<evidence type="ECO:0000256" key="4">
    <source>
        <dbReference type="ARBA" id="ARBA00022679"/>
    </source>
</evidence>
<comment type="similarity">
    <text evidence="3 8">Belongs to the UbiA prenyltransferase family.</text>
</comment>
<proteinExistence type="inferred from homology"/>
<keyword evidence="8" id="KW-0414">Isoprene biosynthesis</keyword>
<dbReference type="GO" id="GO:0006744">
    <property type="term" value="P:ubiquinone biosynthetic process"/>
    <property type="evidence" value="ECO:0007669"/>
    <property type="project" value="UniProtKB-UniRule"/>
</dbReference>
<dbReference type="InParanoid" id="A0A286UME7"/>
<feature type="transmembrane region" description="Helical" evidence="8">
    <location>
        <begin position="347"/>
        <end position="370"/>
    </location>
</feature>
<reference evidence="9 10" key="1">
    <citation type="journal article" date="2017" name="Mol. Ecol.">
        <title>Comparative and population genomic landscape of Phellinus noxius: A hypervariable fungus causing root rot in trees.</title>
        <authorList>
            <person name="Chung C.L."/>
            <person name="Lee T.J."/>
            <person name="Akiba M."/>
            <person name="Lee H.H."/>
            <person name="Kuo T.H."/>
            <person name="Liu D."/>
            <person name="Ke H.M."/>
            <person name="Yokoi T."/>
            <person name="Roa M.B."/>
            <person name="Lu M.J."/>
            <person name="Chang Y.Y."/>
            <person name="Ann P.J."/>
            <person name="Tsai J.N."/>
            <person name="Chen C.Y."/>
            <person name="Tzean S.S."/>
            <person name="Ota Y."/>
            <person name="Hattori T."/>
            <person name="Sahashi N."/>
            <person name="Liou R.F."/>
            <person name="Kikuchi T."/>
            <person name="Tsai I.J."/>
        </authorList>
    </citation>
    <scope>NUCLEOTIDE SEQUENCE [LARGE SCALE GENOMIC DNA]</scope>
    <source>
        <strain evidence="9 10">FFPRI411160</strain>
    </source>
</reference>
<name>A0A286UME7_9AGAM</name>
<keyword evidence="10" id="KW-1185">Reference proteome</keyword>
<dbReference type="GO" id="GO:0008299">
    <property type="term" value="P:isoprenoid biosynthetic process"/>
    <property type="evidence" value="ECO:0007669"/>
    <property type="project" value="UniProtKB-UniRule"/>
</dbReference>
<dbReference type="GO" id="GO:0008412">
    <property type="term" value="F:4-hydroxybenzoate polyprenyltransferase activity"/>
    <property type="evidence" value="ECO:0007669"/>
    <property type="project" value="UniProtKB-EC"/>
</dbReference>
<keyword evidence="8" id="KW-0496">Mitochondrion</keyword>
<dbReference type="FunCoup" id="A0A286UME7">
    <property type="interactions" value="182"/>
</dbReference>
<dbReference type="PROSITE" id="PS00943">
    <property type="entry name" value="UBIA"/>
    <property type="match status" value="1"/>
</dbReference>
<gene>
    <name evidence="9" type="ORF">PNOK_0340000</name>
</gene>
<dbReference type="AlphaFoldDB" id="A0A286UME7"/>
<dbReference type="HAMAP" id="MF_01635">
    <property type="entry name" value="UbiA"/>
    <property type="match status" value="1"/>
</dbReference>
<dbReference type="STRING" id="2282107.A0A286UME7"/>
<feature type="transmembrane region" description="Helical" evidence="8">
    <location>
        <begin position="97"/>
        <end position="117"/>
    </location>
</feature>
<dbReference type="InterPro" id="IPR044878">
    <property type="entry name" value="UbiA_sf"/>
</dbReference>
<comment type="pathway">
    <text evidence="8">Cofactor biosynthesis; ubiquinone biosynthesis.</text>
</comment>
<dbReference type="FunFam" id="1.10.357.140:FF:000003">
    <property type="entry name" value="4-hydroxybenzoate polyprenyltransferase, mitochondrial"/>
    <property type="match status" value="1"/>
</dbReference>
<evidence type="ECO:0000313" key="9">
    <source>
        <dbReference type="EMBL" id="PAV20773.1"/>
    </source>
</evidence>
<sequence length="375" mass="41135">MYTFLRASTLCTRRSTRLWLGPQLKNVQSGYSAQVRLGRHNTATFKRLLGTVKTDSASPSPSTTSTESLSLPPTTWVDRLPPKIRPYLYLTRIDKPIGTLLLFYPCAWSITMASYALQTPISAPLTYLGLFGTGALIMRGAGCTINDMWDRNLDKSVERTKERPLARGDITPIQAFGFLGVQLTAGLGILLQLNWYSILLGASSLSVVTIYPFMKRVTYWPQAVLGLAFNWGALLGWSAVANSVNWSVALPLYAGGIAWTLVYDSIYAHQDKNDDKTVGIRSTALLFGDHSRAILSTLSVSSLSLITYAGYLNGHGSLFYAGVGFAAAQLARILVRTDFDSRPSCWSGFVGCGWAGFWVWMGALADFLFLGTGFW</sequence>
<dbReference type="InterPro" id="IPR006370">
    <property type="entry name" value="HB_polyprenyltransferase-like"/>
</dbReference>
<dbReference type="Gene3D" id="1.10.357.140">
    <property type="entry name" value="UbiA prenyltransferase"/>
    <property type="match status" value="1"/>
</dbReference>
<dbReference type="InterPro" id="IPR039653">
    <property type="entry name" value="Prenyltransferase"/>
</dbReference>
<evidence type="ECO:0000256" key="5">
    <source>
        <dbReference type="ARBA" id="ARBA00022692"/>
    </source>
</evidence>
<feature type="transmembrane region" description="Helical" evidence="8">
    <location>
        <begin position="220"/>
        <end position="240"/>
    </location>
</feature>
<keyword evidence="8" id="KW-0999">Mitochondrion inner membrane</keyword>
<feature type="transmembrane region" description="Helical" evidence="8">
    <location>
        <begin position="170"/>
        <end position="189"/>
    </location>
</feature>
<dbReference type="OrthoDB" id="18170at2759"/>
<accession>A0A286UME7</accession>
<comment type="function">
    <text evidence="8">Catalyzes the prenylation of para-hydroxybenzoate (PHB) with an all-trans polyprenyl group. Mediates the second step in the final reaction sequence of coenzyme Q (CoQ) biosynthesis, which is the condensation of the polyisoprenoid side chain with PHB, generating the first membrane-bound Q intermediate.</text>
</comment>
<protein>
    <recommendedName>
        <fullName evidence="8">4-hydroxybenzoate polyprenyltransferase, mitochondrial</fullName>
        <shortName evidence="8">4-HB polyprenyltransferase</shortName>
        <ecNumber evidence="8">2.5.1.39</ecNumber>
    </recommendedName>
    <alternativeName>
        <fullName evidence="8">Para-hydroxybenzoate--polyprenyltransferase</fullName>
        <shortName evidence="8">PHB:PPT</shortName>
        <shortName evidence="8">PHB:polyprenyltransferase</shortName>
    </alternativeName>
</protein>
<keyword evidence="6 8" id="KW-1133">Transmembrane helix</keyword>
<dbReference type="NCBIfam" id="TIGR01474">
    <property type="entry name" value="ubiA_proteo"/>
    <property type="match status" value="1"/>
</dbReference>
<dbReference type="Proteomes" id="UP000217199">
    <property type="component" value="Unassembled WGS sequence"/>
</dbReference>
<keyword evidence="7 8" id="KW-0472">Membrane</keyword>
<evidence type="ECO:0000256" key="3">
    <source>
        <dbReference type="ARBA" id="ARBA00005985"/>
    </source>
</evidence>
<comment type="cofactor">
    <cofactor evidence="1 8">
        <name>Mg(2+)</name>
        <dbReference type="ChEBI" id="CHEBI:18420"/>
    </cofactor>
</comment>
<feature type="transmembrane region" description="Helical" evidence="8">
    <location>
        <begin position="246"/>
        <end position="266"/>
    </location>
</feature>
<dbReference type="PANTHER" id="PTHR11048:SF28">
    <property type="entry name" value="4-HYDROXYBENZOATE POLYPRENYLTRANSFERASE, MITOCHONDRIAL"/>
    <property type="match status" value="1"/>
</dbReference>
<organism evidence="9 10">
    <name type="scientific">Pyrrhoderma noxium</name>
    <dbReference type="NCBI Taxonomy" id="2282107"/>
    <lineage>
        <taxon>Eukaryota</taxon>
        <taxon>Fungi</taxon>
        <taxon>Dikarya</taxon>
        <taxon>Basidiomycota</taxon>
        <taxon>Agaricomycotina</taxon>
        <taxon>Agaricomycetes</taxon>
        <taxon>Hymenochaetales</taxon>
        <taxon>Hymenochaetaceae</taxon>
        <taxon>Pyrrhoderma</taxon>
    </lineage>
</organism>
<dbReference type="InterPro" id="IPR000537">
    <property type="entry name" value="UbiA_prenyltransferase"/>
</dbReference>